<protein>
    <submittedName>
        <fullName evidence="1">Uncharacterized protein</fullName>
    </submittedName>
</protein>
<dbReference type="RefSeq" id="WP_007461166.1">
    <property type="nucleotide sequence ID" value="NZ_AMZO01000001.1"/>
</dbReference>
<reference evidence="1 2" key="1">
    <citation type="submission" date="2012-12" db="EMBL/GenBank/DDBJ databases">
        <title>Genome Assembly of Photobacterium sp. AK15.</title>
        <authorList>
            <person name="Khatri I."/>
            <person name="Vaidya B."/>
            <person name="Srinivas T.N.R."/>
            <person name="Subramanian S."/>
            <person name="Pinnaka A."/>
        </authorList>
    </citation>
    <scope>NUCLEOTIDE SEQUENCE [LARGE SCALE GENOMIC DNA]</scope>
    <source>
        <strain evidence="1 2">AK15</strain>
    </source>
</reference>
<dbReference type="OrthoDB" id="5814640at2"/>
<accession>L8JG21</accession>
<dbReference type="Proteomes" id="UP000011134">
    <property type="component" value="Unassembled WGS sequence"/>
</dbReference>
<proteinExistence type="predicted"/>
<name>L8JG21_9GAMM</name>
<dbReference type="AlphaFoldDB" id="L8JG21"/>
<sequence length="188" mass="21656">MNNISTQTLHQSASKHWFIKMSLPLLFITAMVLAPFANASAISADASREQRDTVNRINAIQRDLTSIRQQTLQANPELITQSKELEAKFEQKAKEVGYEPDEFINKAQEIQEQVKDSSLTEKERSELIKEFTAAKQKMAEQRQAIIADKELMTMQEQLQQDMMMAMQEQDPNTEKLVDELNRLIRTIQ</sequence>
<gene>
    <name evidence="1" type="ORF">C942_00062</name>
</gene>
<keyword evidence="2" id="KW-1185">Reference proteome</keyword>
<evidence type="ECO:0000313" key="1">
    <source>
        <dbReference type="EMBL" id="ELR67755.1"/>
    </source>
</evidence>
<comment type="caution">
    <text evidence="1">The sequence shown here is derived from an EMBL/GenBank/DDBJ whole genome shotgun (WGS) entry which is preliminary data.</text>
</comment>
<dbReference type="PATRIC" id="fig|1056511.3.peg.63"/>
<evidence type="ECO:0000313" key="2">
    <source>
        <dbReference type="Proteomes" id="UP000011134"/>
    </source>
</evidence>
<organism evidence="1 2">
    <name type="scientific">Photobacterium marinum</name>
    <dbReference type="NCBI Taxonomy" id="1056511"/>
    <lineage>
        <taxon>Bacteria</taxon>
        <taxon>Pseudomonadati</taxon>
        <taxon>Pseudomonadota</taxon>
        <taxon>Gammaproteobacteria</taxon>
        <taxon>Vibrionales</taxon>
        <taxon>Vibrionaceae</taxon>
        <taxon>Photobacterium</taxon>
    </lineage>
</organism>
<dbReference type="EMBL" id="AMZO01000001">
    <property type="protein sequence ID" value="ELR67755.1"/>
    <property type="molecule type" value="Genomic_DNA"/>
</dbReference>